<name>A0A8T0HTW2_CERPU</name>
<dbReference type="AlphaFoldDB" id="A0A8T0HTW2"/>
<protein>
    <submittedName>
        <fullName evidence="2">Uncharacterized protein</fullName>
    </submittedName>
</protein>
<accession>A0A8T0HTW2</accession>
<evidence type="ECO:0000313" key="2">
    <source>
        <dbReference type="EMBL" id="KAG0574179.1"/>
    </source>
</evidence>
<sequence>MLFWLVQTGLINLACRTCCSRGGQNHMESVFYLHSCRDIRWILGWFSCLVDVHPAFQPLEFVESTEDKYAFAVIIKQELREPAHRWRELTNLEPFL</sequence>
<dbReference type="Proteomes" id="UP000822688">
    <property type="component" value="Chromosome V"/>
</dbReference>
<dbReference type="EMBL" id="CM026426">
    <property type="protein sequence ID" value="KAG0574179.1"/>
    <property type="molecule type" value="Genomic_DNA"/>
</dbReference>
<feature type="chain" id="PRO_5035923483" evidence="1">
    <location>
        <begin position="21"/>
        <end position="96"/>
    </location>
</feature>
<proteinExistence type="predicted"/>
<gene>
    <name evidence="2" type="ORF">KC19_VG241100</name>
</gene>
<keyword evidence="1" id="KW-0732">Signal</keyword>
<evidence type="ECO:0000313" key="3">
    <source>
        <dbReference type="Proteomes" id="UP000822688"/>
    </source>
</evidence>
<reference evidence="2" key="1">
    <citation type="submission" date="2020-06" db="EMBL/GenBank/DDBJ databases">
        <title>WGS assembly of Ceratodon purpureus strain R40.</title>
        <authorList>
            <person name="Carey S.B."/>
            <person name="Jenkins J."/>
            <person name="Shu S."/>
            <person name="Lovell J.T."/>
            <person name="Sreedasyam A."/>
            <person name="Maumus F."/>
            <person name="Tiley G.P."/>
            <person name="Fernandez-Pozo N."/>
            <person name="Barry K."/>
            <person name="Chen C."/>
            <person name="Wang M."/>
            <person name="Lipzen A."/>
            <person name="Daum C."/>
            <person name="Saski C.A."/>
            <person name="Payton A.C."/>
            <person name="Mcbreen J.C."/>
            <person name="Conrad R.E."/>
            <person name="Kollar L.M."/>
            <person name="Olsson S."/>
            <person name="Huttunen S."/>
            <person name="Landis J.B."/>
            <person name="Wickett N.J."/>
            <person name="Johnson M.G."/>
            <person name="Rensing S.A."/>
            <person name="Grimwood J."/>
            <person name="Schmutz J."/>
            <person name="Mcdaniel S.F."/>
        </authorList>
    </citation>
    <scope>NUCLEOTIDE SEQUENCE</scope>
    <source>
        <strain evidence="2">R40</strain>
    </source>
</reference>
<evidence type="ECO:0000256" key="1">
    <source>
        <dbReference type="SAM" id="SignalP"/>
    </source>
</evidence>
<comment type="caution">
    <text evidence="2">The sequence shown here is derived from an EMBL/GenBank/DDBJ whole genome shotgun (WGS) entry which is preliminary data.</text>
</comment>
<organism evidence="2 3">
    <name type="scientific">Ceratodon purpureus</name>
    <name type="common">Fire moss</name>
    <name type="synonym">Dicranum purpureum</name>
    <dbReference type="NCBI Taxonomy" id="3225"/>
    <lineage>
        <taxon>Eukaryota</taxon>
        <taxon>Viridiplantae</taxon>
        <taxon>Streptophyta</taxon>
        <taxon>Embryophyta</taxon>
        <taxon>Bryophyta</taxon>
        <taxon>Bryophytina</taxon>
        <taxon>Bryopsida</taxon>
        <taxon>Dicranidae</taxon>
        <taxon>Pseudoditrichales</taxon>
        <taxon>Ditrichaceae</taxon>
        <taxon>Ceratodon</taxon>
    </lineage>
</organism>
<feature type="signal peptide" evidence="1">
    <location>
        <begin position="1"/>
        <end position="20"/>
    </location>
</feature>
<keyword evidence="3" id="KW-1185">Reference proteome</keyword>